<accession>A0A0B7BUK7</accession>
<feature type="non-terminal residue" evidence="1">
    <location>
        <position position="1"/>
    </location>
</feature>
<protein>
    <submittedName>
        <fullName evidence="1">Uncharacterized protein</fullName>
    </submittedName>
</protein>
<evidence type="ECO:0000313" key="1">
    <source>
        <dbReference type="EMBL" id="CEK96602.1"/>
    </source>
</evidence>
<feature type="non-terminal residue" evidence="1">
    <location>
        <position position="90"/>
    </location>
</feature>
<sequence length="90" mass="10306">QRKLVPSLYVCVHQACYCLIVTCAFSAQECIQSFQIFTPSLEIHTNFPNLICFVSQLSTSGDNVNIVDEKQACLKYDCYFMICVFAHLIW</sequence>
<gene>
    <name evidence="1" type="primary">ORF212675</name>
</gene>
<organism evidence="1">
    <name type="scientific">Arion vulgaris</name>
    <dbReference type="NCBI Taxonomy" id="1028688"/>
    <lineage>
        <taxon>Eukaryota</taxon>
        <taxon>Metazoa</taxon>
        <taxon>Spiralia</taxon>
        <taxon>Lophotrochozoa</taxon>
        <taxon>Mollusca</taxon>
        <taxon>Gastropoda</taxon>
        <taxon>Heterobranchia</taxon>
        <taxon>Euthyneura</taxon>
        <taxon>Panpulmonata</taxon>
        <taxon>Eupulmonata</taxon>
        <taxon>Stylommatophora</taxon>
        <taxon>Helicina</taxon>
        <taxon>Arionoidea</taxon>
        <taxon>Arionidae</taxon>
        <taxon>Arion</taxon>
    </lineage>
</organism>
<proteinExistence type="predicted"/>
<dbReference type="AlphaFoldDB" id="A0A0B7BUK7"/>
<name>A0A0B7BUK7_9EUPU</name>
<dbReference type="EMBL" id="HACG01049737">
    <property type="protein sequence ID" value="CEK96602.1"/>
    <property type="molecule type" value="Transcribed_RNA"/>
</dbReference>
<reference evidence="1" key="1">
    <citation type="submission" date="2014-12" db="EMBL/GenBank/DDBJ databases">
        <title>Insight into the proteome of Arion vulgaris.</title>
        <authorList>
            <person name="Aradska J."/>
            <person name="Bulat T."/>
            <person name="Smidak R."/>
            <person name="Sarate P."/>
            <person name="Gangsoo J."/>
            <person name="Sialana F."/>
            <person name="Bilban M."/>
            <person name="Lubec G."/>
        </authorList>
    </citation>
    <scope>NUCLEOTIDE SEQUENCE</scope>
    <source>
        <tissue evidence="1">Skin</tissue>
    </source>
</reference>